<gene>
    <name evidence="2" type="ORF">HLUCCX10_12430</name>
</gene>
<protein>
    <submittedName>
        <fullName evidence="2">Uncharacterized protein</fullName>
    </submittedName>
</protein>
<sequence>MTINPDISGHFPVCLMMILIVSISYDHNSFLKVITCPVPKFGVKSLPGADRFDFLDNEKAAGFELKSPSGFLILKDLFILI</sequence>
<keyword evidence="1" id="KW-0472">Membrane</keyword>
<evidence type="ECO:0000256" key="1">
    <source>
        <dbReference type="SAM" id="Phobius"/>
    </source>
</evidence>
<evidence type="ECO:0000313" key="2">
    <source>
        <dbReference type="EMBL" id="KPQ13677.1"/>
    </source>
</evidence>
<reference evidence="2 3" key="1">
    <citation type="submission" date="2015-09" db="EMBL/GenBank/DDBJ databases">
        <title>Identification and resolution of microdiversity through metagenomic sequencing of parallel consortia.</title>
        <authorList>
            <person name="Nelson W.C."/>
            <person name="Romine M.F."/>
            <person name="Lindemann S.R."/>
        </authorList>
    </citation>
    <scope>NUCLEOTIDE SEQUENCE [LARGE SCALE GENOMIC DNA]</scope>
    <source>
        <strain evidence="2">HL-49</strain>
    </source>
</reference>
<dbReference type="EMBL" id="LJXT01000083">
    <property type="protein sequence ID" value="KPQ13677.1"/>
    <property type="molecule type" value="Genomic_DNA"/>
</dbReference>
<feature type="transmembrane region" description="Helical" evidence="1">
    <location>
        <begin position="7"/>
        <end position="25"/>
    </location>
</feature>
<keyword evidence="1" id="KW-1133">Transmembrane helix</keyword>
<dbReference type="Proteomes" id="UP000050421">
    <property type="component" value="Unassembled WGS sequence"/>
</dbReference>
<dbReference type="STRING" id="1305737.GCA_000526355_01628"/>
<accession>A0A0P8BUT1</accession>
<keyword evidence="1" id="KW-0812">Transmembrane</keyword>
<evidence type="ECO:0000313" key="3">
    <source>
        <dbReference type="Proteomes" id="UP000050421"/>
    </source>
</evidence>
<dbReference type="PATRIC" id="fig|1305737.6.peg.3122"/>
<name>A0A0P8BUT1_9BACT</name>
<organism evidence="2 3">
    <name type="scientific">Algoriphagus marincola HL-49</name>
    <dbReference type="NCBI Taxonomy" id="1305737"/>
    <lineage>
        <taxon>Bacteria</taxon>
        <taxon>Pseudomonadati</taxon>
        <taxon>Bacteroidota</taxon>
        <taxon>Cytophagia</taxon>
        <taxon>Cytophagales</taxon>
        <taxon>Cyclobacteriaceae</taxon>
        <taxon>Algoriphagus</taxon>
    </lineage>
</organism>
<dbReference type="AlphaFoldDB" id="A0A0P8BUT1"/>
<comment type="caution">
    <text evidence="2">The sequence shown here is derived from an EMBL/GenBank/DDBJ whole genome shotgun (WGS) entry which is preliminary data.</text>
</comment>
<proteinExistence type="predicted"/>